<comment type="caution">
    <text evidence="1">The sequence shown here is derived from an EMBL/GenBank/DDBJ whole genome shotgun (WGS) entry which is preliminary data.</text>
</comment>
<feature type="non-terminal residue" evidence="1">
    <location>
        <position position="1"/>
    </location>
</feature>
<gene>
    <name evidence="1" type="ORF">S12H4_31696</name>
</gene>
<reference evidence="1" key="1">
    <citation type="journal article" date="2014" name="Front. Microbiol.">
        <title>High frequency of phylogenetically diverse reductive dehalogenase-homologous genes in deep subseafloor sedimentary metagenomes.</title>
        <authorList>
            <person name="Kawai M."/>
            <person name="Futagami T."/>
            <person name="Toyoda A."/>
            <person name="Takaki Y."/>
            <person name="Nishi S."/>
            <person name="Hori S."/>
            <person name="Arai W."/>
            <person name="Tsubouchi T."/>
            <person name="Morono Y."/>
            <person name="Uchiyama I."/>
            <person name="Ito T."/>
            <person name="Fujiyama A."/>
            <person name="Inagaki F."/>
            <person name="Takami H."/>
        </authorList>
    </citation>
    <scope>NUCLEOTIDE SEQUENCE</scope>
    <source>
        <strain evidence="1">Expedition CK06-06</strain>
    </source>
</reference>
<dbReference type="EMBL" id="BARW01018521">
    <property type="protein sequence ID" value="GAI99908.1"/>
    <property type="molecule type" value="Genomic_DNA"/>
</dbReference>
<protein>
    <submittedName>
        <fullName evidence="1">Uncharacterized protein</fullName>
    </submittedName>
</protein>
<accession>X1T3U9</accession>
<dbReference type="AlphaFoldDB" id="X1T3U9"/>
<name>X1T3U9_9ZZZZ</name>
<evidence type="ECO:0000313" key="1">
    <source>
        <dbReference type="EMBL" id="GAI99908.1"/>
    </source>
</evidence>
<sequence>ILKIGSDMEVIKEGNFSGATVTVNWLAISQ</sequence>
<organism evidence="1">
    <name type="scientific">marine sediment metagenome</name>
    <dbReference type="NCBI Taxonomy" id="412755"/>
    <lineage>
        <taxon>unclassified sequences</taxon>
        <taxon>metagenomes</taxon>
        <taxon>ecological metagenomes</taxon>
    </lineage>
</organism>
<proteinExistence type="predicted"/>